<dbReference type="InterPro" id="IPR050080">
    <property type="entry name" value="RNase_PH"/>
</dbReference>
<dbReference type="GO" id="GO:0006364">
    <property type="term" value="P:rRNA processing"/>
    <property type="evidence" value="ECO:0007669"/>
    <property type="project" value="UniProtKB-KW"/>
</dbReference>
<reference evidence="10 11" key="2">
    <citation type="journal article" date="2019" name="G3 (Bethesda)">
        <title>Hybrid Assembly of the Genome of the Entomopathogenic Nematode Steinernema carpocapsae Identifies the X-Chromosome.</title>
        <authorList>
            <person name="Serra L."/>
            <person name="Macchietto M."/>
            <person name="Macias-Munoz A."/>
            <person name="McGill C.J."/>
            <person name="Rodriguez I.M."/>
            <person name="Rodriguez B."/>
            <person name="Murad R."/>
            <person name="Mortazavi A."/>
        </authorList>
    </citation>
    <scope>NUCLEOTIDE SEQUENCE [LARGE SCALE GENOMIC DNA]</scope>
    <source>
        <strain evidence="10 11">ALL</strain>
    </source>
</reference>
<dbReference type="InterPro" id="IPR001247">
    <property type="entry name" value="ExoRNase_PH_dom1"/>
</dbReference>
<dbReference type="GO" id="GO:0016075">
    <property type="term" value="P:rRNA catabolic process"/>
    <property type="evidence" value="ECO:0007669"/>
    <property type="project" value="TreeGrafter"/>
</dbReference>
<evidence type="ECO:0000256" key="7">
    <source>
        <dbReference type="ARBA" id="ARBA00022884"/>
    </source>
</evidence>
<name>A0A4U8V0D0_STECR</name>
<dbReference type="InterPro" id="IPR020568">
    <property type="entry name" value="Ribosomal_Su5_D2-typ_SF"/>
</dbReference>
<keyword evidence="7" id="KW-0694">RNA-binding</keyword>
<dbReference type="PANTHER" id="PTHR11953:SF2">
    <property type="entry name" value="EXOSOME COMPLEX COMPONENT MTR3"/>
    <property type="match status" value="1"/>
</dbReference>
<organism evidence="10 11">
    <name type="scientific">Steinernema carpocapsae</name>
    <name type="common">Entomopathogenic nematode</name>
    <dbReference type="NCBI Taxonomy" id="34508"/>
    <lineage>
        <taxon>Eukaryota</taxon>
        <taxon>Metazoa</taxon>
        <taxon>Ecdysozoa</taxon>
        <taxon>Nematoda</taxon>
        <taxon>Chromadorea</taxon>
        <taxon>Rhabditida</taxon>
        <taxon>Tylenchina</taxon>
        <taxon>Panagrolaimomorpha</taxon>
        <taxon>Strongyloidoidea</taxon>
        <taxon>Steinernematidae</taxon>
        <taxon>Steinernema</taxon>
    </lineage>
</organism>
<proteinExistence type="inferred from homology"/>
<gene>
    <name evidence="10" type="ORF">L596_004578</name>
</gene>
<dbReference type="GO" id="GO:0005730">
    <property type="term" value="C:nucleolus"/>
    <property type="evidence" value="ECO:0007669"/>
    <property type="project" value="TreeGrafter"/>
</dbReference>
<evidence type="ECO:0000313" key="11">
    <source>
        <dbReference type="Proteomes" id="UP000298663"/>
    </source>
</evidence>
<dbReference type="Gene3D" id="3.30.230.70">
    <property type="entry name" value="GHMP Kinase, N-terminal domain"/>
    <property type="match status" value="1"/>
</dbReference>
<evidence type="ECO:0000256" key="3">
    <source>
        <dbReference type="ARBA" id="ARBA00006678"/>
    </source>
</evidence>
<dbReference type="GO" id="GO:0071051">
    <property type="term" value="P:poly(A)-dependent snoRNA 3'-end processing"/>
    <property type="evidence" value="ECO:0007669"/>
    <property type="project" value="TreeGrafter"/>
</dbReference>
<keyword evidence="5" id="KW-0698">rRNA processing</keyword>
<evidence type="ECO:0000256" key="1">
    <source>
        <dbReference type="ARBA" id="ARBA00004123"/>
    </source>
</evidence>
<dbReference type="EMBL" id="AZBU02000001">
    <property type="protein sequence ID" value="TMS37698.1"/>
    <property type="molecule type" value="Genomic_DNA"/>
</dbReference>
<keyword evidence="8" id="KW-0539">Nucleus</keyword>
<reference evidence="10 11" key="1">
    <citation type="journal article" date="2015" name="Genome Biol.">
        <title>Comparative genomics of Steinernema reveals deeply conserved gene regulatory networks.</title>
        <authorList>
            <person name="Dillman A.R."/>
            <person name="Macchietto M."/>
            <person name="Porter C.F."/>
            <person name="Rogers A."/>
            <person name="Williams B."/>
            <person name="Antoshechkin I."/>
            <person name="Lee M.M."/>
            <person name="Goodwin Z."/>
            <person name="Lu X."/>
            <person name="Lewis E.E."/>
            <person name="Goodrich-Blair H."/>
            <person name="Stock S.P."/>
            <person name="Adams B.J."/>
            <person name="Sternberg P.W."/>
            <person name="Mortazavi A."/>
        </authorList>
    </citation>
    <scope>NUCLEOTIDE SEQUENCE [LARGE SCALE GENOMIC DNA]</scope>
    <source>
        <strain evidence="10 11">ALL</strain>
    </source>
</reference>
<dbReference type="STRING" id="34508.A0A4U8V0D0"/>
<dbReference type="SUPFAM" id="SSF54211">
    <property type="entry name" value="Ribosomal protein S5 domain 2-like"/>
    <property type="match status" value="1"/>
</dbReference>
<evidence type="ECO:0000256" key="4">
    <source>
        <dbReference type="ARBA" id="ARBA00022490"/>
    </source>
</evidence>
<evidence type="ECO:0000256" key="8">
    <source>
        <dbReference type="ARBA" id="ARBA00023242"/>
    </source>
</evidence>
<keyword evidence="4" id="KW-0963">Cytoplasm</keyword>
<evidence type="ECO:0000256" key="5">
    <source>
        <dbReference type="ARBA" id="ARBA00022552"/>
    </source>
</evidence>
<comment type="subcellular location">
    <subcellularLocation>
        <location evidence="2">Cytoplasm</location>
    </subcellularLocation>
    <subcellularLocation>
        <location evidence="1">Nucleus</location>
    </subcellularLocation>
</comment>
<dbReference type="GO" id="GO:0000176">
    <property type="term" value="C:nuclear exosome (RNase complex)"/>
    <property type="evidence" value="ECO:0007669"/>
    <property type="project" value="TreeGrafter"/>
</dbReference>
<dbReference type="InterPro" id="IPR036345">
    <property type="entry name" value="ExoRNase_PH_dom2_sf"/>
</dbReference>
<dbReference type="AlphaFoldDB" id="A0A4U8V0D0"/>
<dbReference type="Pfam" id="PF01138">
    <property type="entry name" value="RNase_PH"/>
    <property type="match status" value="1"/>
</dbReference>
<sequence length="230" mass="25315">MSNFRQIMEEERDGFTFREIGIHPQAIPNYDGSSLINMGKTRVMCTIRGPKSCELSDNEHNCTGHVYVSVIGMGDKQEAGIVQRGVKNAVYSSLLTSKMYKVKIYADIRVAHDDGNVLAAAINAAVIAITYSGLEMFDLTVGNGVALRSDKTSSVDPTKEDLNASSAMLTVGLMPSLRQFGCFEMAGLSTFRNVFNAVSRCEEDVYDQHFRIRSSLVHKLIEESGVKSIE</sequence>
<evidence type="ECO:0000256" key="6">
    <source>
        <dbReference type="ARBA" id="ARBA00022835"/>
    </source>
</evidence>
<dbReference type="SUPFAM" id="SSF55666">
    <property type="entry name" value="Ribonuclease PH domain 2-like"/>
    <property type="match status" value="1"/>
</dbReference>
<keyword evidence="6" id="KW-0271">Exosome</keyword>
<dbReference type="InterPro" id="IPR027408">
    <property type="entry name" value="PNPase/RNase_PH_dom_sf"/>
</dbReference>
<dbReference type="PANTHER" id="PTHR11953">
    <property type="entry name" value="EXOSOME COMPLEX COMPONENT"/>
    <property type="match status" value="1"/>
</dbReference>
<dbReference type="OrthoDB" id="2504340at2759"/>
<comment type="similarity">
    <text evidence="3">Belongs to the RNase PH family.</text>
</comment>
<evidence type="ECO:0000256" key="2">
    <source>
        <dbReference type="ARBA" id="ARBA00004496"/>
    </source>
</evidence>
<dbReference type="GO" id="GO:0071028">
    <property type="term" value="P:nuclear mRNA surveillance"/>
    <property type="evidence" value="ECO:0007669"/>
    <property type="project" value="TreeGrafter"/>
</dbReference>
<feature type="domain" description="Exoribonuclease phosphorolytic" evidence="9">
    <location>
        <begin position="17"/>
        <end position="134"/>
    </location>
</feature>
<accession>A0A4U8V0D0</accession>
<protein>
    <recommendedName>
        <fullName evidence="9">Exoribonuclease phosphorolytic domain-containing protein</fullName>
    </recommendedName>
</protein>
<dbReference type="GO" id="GO:0003723">
    <property type="term" value="F:RNA binding"/>
    <property type="evidence" value="ECO:0007669"/>
    <property type="project" value="UniProtKB-KW"/>
</dbReference>
<evidence type="ECO:0000259" key="9">
    <source>
        <dbReference type="Pfam" id="PF01138"/>
    </source>
</evidence>
<dbReference type="GO" id="GO:0034475">
    <property type="term" value="P:U4 snRNA 3'-end processing"/>
    <property type="evidence" value="ECO:0007669"/>
    <property type="project" value="TreeGrafter"/>
</dbReference>
<keyword evidence="11" id="KW-1185">Reference proteome</keyword>
<dbReference type="Proteomes" id="UP000298663">
    <property type="component" value="Unassembled WGS sequence"/>
</dbReference>
<dbReference type="GO" id="GO:0000177">
    <property type="term" value="C:cytoplasmic exosome (RNase complex)"/>
    <property type="evidence" value="ECO:0007669"/>
    <property type="project" value="TreeGrafter"/>
</dbReference>
<evidence type="ECO:0000313" key="10">
    <source>
        <dbReference type="EMBL" id="TMS37698.1"/>
    </source>
</evidence>
<comment type="caution">
    <text evidence="10">The sequence shown here is derived from an EMBL/GenBank/DDBJ whole genome shotgun (WGS) entry which is preliminary data.</text>
</comment>